<name>A0A835L3P9_SPOEX</name>
<feature type="compositionally biased region" description="Basic and acidic residues" evidence="1">
    <location>
        <begin position="673"/>
        <end position="682"/>
    </location>
</feature>
<feature type="compositionally biased region" description="Polar residues" evidence="1">
    <location>
        <begin position="179"/>
        <end position="194"/>
    </location>
</feature>
<evidence type="ECO:0000256" key="1">
    <source>
        <dbReference type="SAM" id="MobiDB-lite"/>
    </source>
</evidence>
<sequence>MECSNGKCKKLYDIACLEVTIDAFKSYTEEYKLSWVCPECMCLMPKRGNTGTPLIVKTVAFRTASSTTPVNNVNTKRGSQASFSPTLSSDTMLLEEIREFRAEMTARMNSQAEAITLLLNQFSQTRSDLDNISKLMRVLEEKICTTQTEDILSNSADKSPSATYANVVCELSGSNYNKKVQKSSENSTPETQKVNKGGATKTAVSPIPVTDSIIITAPSKSGKHEQSKDDQGNTEAGWITLKGRENYDDWCFAAENVLVLEGMADNIKQPLPSTATEAQIADDLKAKAKLILTIDASLYTKEIIVANQTVVPVSCSGDLQLTTCVGNNEFTIDVNDVLKPEISPEGVPESDSDEENQHDETYVPEDSSSESEDTFVDTMTLSPEAKNIISENGDTNLPEKRALWSINFVSSNCYANNYESRIISRVNTYCKDFSSSKIQQDCLNALSALQNQHDNNVKKYSSVSYLVNSNKRYKRGLIDAGESLLKSFFGTLDAEEALKFSNAIHQVETDEKQLAHLIRDNIHVIMSTITTFNNFISKLSENEQRLNKNLEVIDKGLQLISNSNDNKMNVLHPTIICLHQLYNELEQNRNNMPRFTNSRYPCLYKTVNQCKVIPDKFHVCELESVFQVSLTQFTKDVFGDHGFALRHETFDKSPPKSEQQQSTQITRAGGHAVTRERAATCS</sequence>
<feature type="region of interest" description="Disordered" evidence="1">
    <location>
        <begin position="340"/>
        <end position="372"/>
    </location>
</feature>
<feature type="compositionally biased region" description="Polar residues" evidence="1">
    <location>
        <begin position="656"/>
        <end position="666"/>
    </location>
</feature>
<proteinExistence type="predicted"/>
<gene>
    <name evidence="2" type="ORF">HW555_008139</name>
</gene>
<feature type="region of interest" description="Disordered" evidence="1">
    <location>
        <begin position="649"/>
        <end position="682"/>
    </location>
</feature>
<keyword evidence="3" id="KW-1185">Reference proteome</keyword>
<comment type="caution">
    <text evidence="2">The sequence shown here is derived from an EMBL/GenBank/DDBJ whole genome shotgun (WGS) entry which is preliminary data.</text>
</comment>
<feature type="compositionally biased region" description="Acidic residues" evidence="1">
    <location>
        <begin position="348"/>
        <end position="357"/>
    </location>
</feature>
<reference evidence="2" key="1">
    <citation type="submission" date="2020-08" db="EMBL/GenBank/DDBJ databases">
        <title>Spodoptera exigua strain:BAW_Kor-Di-RS1 Genome sequencing and assembly.</title>
        <authorList>
            <person name="Kim J."/>
            <person name="Nam H.Y."/>
            <person name="Kwon M."/>
            <person name="Choi J.H."/>
            <person name="Cho S.R."/>
            <person name="Kim G.-H."/>
        </authorList>
    </citation>
    <scope>NUCLEOTIDE SEQUENCE</scope>
    <source>
        <strain evidence="2">BAW_Kor-Di-RS1</strain>
        <tissue evidence="2">Whole-body</tissue>
    </source>
</reference>
<feature type="region of interest" description="Disordered" evidence="1">
    <location>
        <begin position="179"/>
        <end position="202"/>
    </location>
</feature>
<organism evidence="2 3">
    <name type="scientific">Spodoptera exigua</name>
    <name type="common">Beet armyworm</name>
    <name type="synonym">Noctua fulgens</name>
    <dbReference type="NCBI Taxonomy" id="7107"/>
    <lineage>
        <taxon>Eukaryota</taxon>
        <taxon>Metazoa</taxon>
        <taxon>Ecdysozoa</taxon>
        <taxon>Arthropoda</taxon>
        <taxon>Hexapoda</taxon>
        <taxon>Insecta</taxon>
        <taxon>Pterygota</taxon>
        <taxon>Neoptera</taxon>
        <taxon>Endopterygota</taxon>
        <taxon>Lepidoptera</taxon>
        <taxon>Glossata</taxon>
        <taxon>Ditrysia</taxon>
        <taxon>Noctuoidea</taxon>
        <taxon>Noctuidae</taxon>
        <taxon>Amphipyrinae</taxon>
        <taxon>Spodoptera</taxon>
    </lineage>
</organism>
<accession>A0A835L3P9</accession>
<dbReference type="AlphaFoldDB" id="A0A835L3P9"/>
<evidence type="ECO:0000313" key="2">
    <source>
        <dbReference type="EMBL" id="KAF9413693.1"/>
    </source>
</evidence>
<dbReference type="Proteomes" id="UP000648187">
    <property type="component" value="Unassembled WGS sequence"/>
</dbReference>
<evidence type="ECO:0000313" key="3">
    <source>
        <dbReference type="Proteomes" id="UP000648187"/>
    </source>
</evidence>
<dbReference type="EMBL" id="JACKWZ010000152">
    <property type="protein sequence ID" value="KAF9413693.1"/>
    <property type="molecule type" value="Genomic_DNA"/>
</dbReference>
<protein>
    <submittedName>
        <fullName evidence="2">Uncharacterized protein</fullName>
    </submittedName>
</protein>